<gene>
    <name evidence="18" type="ORF">SAMN02745752_00795</name>
</gene>
<dbReference type="GO" id="GO:0016285">
    <property type="term" value="F:alanyl aminopeptidase activity"/>
    <property type="evidence" value="ECO:0007669"/>
    <property type="project" value="UniProtKB-EC"/>
</dbReference>
<dbReference type="Proteomes" id="UP000182350">
    <property type="component" value="Unassembled WGS sequence"/>
</dbReference>
<dbReference type="FunFam" id="3.30.2010.30:FF:000002">
    <property type="entry name" value="Putative aminopeptidase N"/>
    <property type="match status" value="1"/>
</dbReference>
<keyword evidence="9" id="KW-0378">Hydrolase</keyword>
<comment type="similarity">
    <text evidence="3">Belongs to the peptidase M1 family.</text>
</comment>
<comment type="cofactor">
    <cofactor evidence="2">
        <name>Zn(2+)</name>
        <dbReference type="ChEBI" id="CHEBI:29105"/>
    </cofactor>
</comment>
<keyword evidence="7" id="KW-0645">Protease</keyword>
<dbReference type="CDD" id="cd09600">
    <property type="entry name" value="M1_APN"/>
    <property type="match status" value="1"/>
</dbReference>
<dbReference type="NCBIfam" id="TIGR02414">
    <property type="entry name" value="pepN_proteo"/>
    <property type="match status" value="1"/>
</dbReference>
<dbReference type="FunFam" id="2.60.40.1840:FF:000001">
    <property type="entry name" value="Aminopeptidase N"/>
    <property type="match status" value="1"/>
</dbReference>
<dbReference type="Pfam" id="PF01433">
    <property type="entry name" value="Peptidase_M1"/>
    <property type="match status" value="1"/>
</dbReference>
<dbReference type="Gene3D" id="2.60.40.1730">
    <property type="entry name" value="tricorn interacting facor f3 domain"/>
    <property type="match status" value="1"/>
</dbReference>
<comment type="catalytic activity">
    <reaction evidence="1">
        <text>Release of an N-terminal amino acid, Xaa-|-Yaa- from a peptide, amide or arylamide. Xaa is preferably Ala, but may be most amino acids including Pro (slow action). When a terminal hydrophobic residue is followed by a prolyl residue, the two may be released as an intact Xaa-Pro dipeptide.</text>
        <dbReference type="EC" id="3.4.11.2"/>
    </reaction>
</comment>
<dbReference type="GO" id="GO:0008270">
    <property type="term" value="F:zinc ion binding"/>
    <property type="evidence" value="ECO:0007669"/>
    <property type="project" value="InterPro"/>
</dbReference>
<dbReference type="InterPro" id="IPR012779">
    <property type="entry name" value="Peptidase_M1_pepN"/>
</dbReference>
<dbReference type="GO" id="GO:0006508">
    <property type="term" value="P:proteolysis"/>
    <property type="evidence" value="ECO:0007669"/>
    <property type="project" value="UniProtKB-UniRule"/>
</dbReference>
<dbReference type="Gene3D" id="1.25.50.10">
    <property type="entry name" value="Peptidase M1, alanyl aminopeptidase, C-terminal domain"/>
    <property type="match status" value="1"/>
</dbReference>
<dbReference type="SUPFAM" id="SSF63737">
    <property type="entry name" value="Leukotriene A4 hydrolase N-terminal domain"/>
    <property type="match status" value="1"/>
</dbReference>
<dbReference type="Pfam" id="PF11940">
    <property type="entry name" value="DUF3458"/>
    <property type="match status" value="1"/>
</dbReference>
<dbReference type="Gene3D" id="1.10.390.10">
    <property type="entry name" value="Neutral Protease Domain 2"/>
    <property type="match status" value="1"/>
</dbReference>
<feature type="domain" description="Aminopeptidase N-like N-terminal" evidence="17">
    <location>
        <begin position="49"/>
        <end position="199"/>
    </location>
</feature>
<evidence type="ECO:0000256" key="8">
    <source>
        <dbReference type="ARBA" id="ARBA00022723"/>
    </source>
</evidence>
<keyword evidence="8" id="KW-0479">Metal-binding</keyword>
<evidence type="ECO:0000259" key="17">
    <source>
        <dbReference type="Pfam" id="PF17900"/>
    </source>
</evidence>
<evidence type="ECO:0000256" key="1">
    <source>
        <dbReference type="ARBA" id="ARBA00000098"/>
    </source>
</evidence>
<evidence type="ECO:0000259" key="15">
    <source>
        <dbReference type="Pfam" id="PF11940"/>
    </source>
</evidence>
<dbReference type="InterPro" id="IPR042097">
    <property type="entry name" value="Aminopeptidase_N-like_N_sf"/>
</dbReference>
<dbReference type="Gene3D" id="3.30.2010.30">
    <property type="match status" value="1"/>
</dbReference>
<dbReference type="InterPro" id="IPR045357">
    <property type="entry name" value="Aminopeptidase_N-like_N"/>
</dbReference>
<dbReference type="OrthoDB" id="100605at2"/>
<dbReference type="AlphaFoldDB" id="A0A1K1V7E1"/>
<proteinExistence type="inferred from homology"/>
<evidence type="ECO:0000256" key="6">
    <source>
        <dbReference type="ARBA" id="ARBA00022438"/>
    </source>
</evidence>
<evidence type="ECO:0000256" key="10">
    <source>
        <dbReference type="ARBA" id="ARBA00022833"/>
    </source>
</evidence>
<dbReference type="InterPro" id="IPR027268">
    <property type="entry name" value="Peptidase_M4/M1_CTD_sf"/>
</dbReference>
<evidence type="ECO:0000259" key="14">
    <source>
        <dbReference type="Pfam" id="PF01433"/>
    </source>
</evidence>
<dbReference type="PRINTS" id="PR00756">
    <property type="entry name" value="ALADIPTASE"/>
</dbReference>
<dbReference type="STRING" id="1122209.SAMN02745752_00795"/>
<evidence type="ECO:0000313" key="18">
    <source>
        <dbReference type="EMBL" id="SFX20477.1"/>
    </source>
</evidence>
<comment type="function">
    <text evidence="12">Aminopeptidase N is involved in the degradation of intracellular peptides generated by protein breakdown during normal growth as well as in response to nutrient starvation.</text>
</comment>
<evidence type="ECO:0000256" key="9">
    <source>
        <dbReference type="ARBA" id="ARBA00022801"/>
    </source>
</evidence>
<feature type="domain" description="Peptidase M1 membrane alanine aminopeptidase" evidence="14">
    <location>
        <begin position="239"/>
        <end position="452"/>
    </location>
</feature>
<reference evidence="18 19" key="1">
    <citation type="submission" date="2016-11" db="EMBL/GenBank/DDBJ databases">
        <authorList>
            <person name="Jaros S."/>
            <person name="Januszkiewicz K."/>
            <person name="Wedrychowicz H."/>
        </authorList>
    </citation>
    <scope>NUCLEOTIDE SEQUENCE [LARGE SCALE GENOMIC DNA]</scope>
    <source>
        <strain evidence="18 19">DSM 21637</strain>
    </source>
</reference>
<dbReference type="InterPro" id="IPR037144">
    <property type="entry name" value="Peptidase_M1_pepN_C_sf"/>
</dbReference>
<dbReference type="SUPFAM" id="SSF55486">
    <property type="entry name" value="Metalloproteases ('zincins'), catalytic domain"/>
    <property type="match status" value="1"/>
</dbReference>
<sequence>MNQAISSPSLQAPKAIHLKDYLPPAFLVQQVDLCFRLDDHHTRVISRLQLQRNPARKEHDLPLVLQGQQLQLIELKLDGRTLSSSDYELTDEQLTLTGVPDSLVLESEVEIDPLSNTALEGLYQSSGNFCTQCEAEGFRRITFYPDRPDVLARFTTRIEADQSRFPVLLSNGNPIERGELPDGHHFVTWEDPFPKPAYLFALVAGQLHPVKDTYTTLSGRQVALEVWVEKENLHKCDHALRSLKAAMQWDEQTYGREYDLDIYMIVAVNDFNMGAMENKGLNIFNSSCVLADHRSETDMAFHRVESVVAHEYFHNWSGNRVTCRDWFQLSLKEGFTVFRDQQFSADQHSPAVERIQQVAMLRTAQFAEDAGPTAHPVRPESYIEINNFYTLTVYEKGAEVVRMLSELVGRDTFRKGSDLYFERFDGQAVTVEDFVACMAEVSGLDLSQFMRWYSQAGTPQLTAESHYNPTARTFTLTLRQHTPATPGQDLKEPLLIPVKLGLVGPSGQDLPMEVNGELWGQERVVHLKEQEQTWTFHNLDAEPVPSLLRGFSAPVRLLLDRSPEQLAFLMTADSDGFNRWDAGQQLALLAIRELINQQQCGAAMMLNPALIQAYRQLLDAQVTDPAILAEMLQLPSEAYIAEQYDQVDVDAIHLARDYARKTLATALYPAFLKLYQQFAKNQAWSAEAAAVAGRRLKNTCLGWLVATESEEALQLAQRQFEQADNMTDQLAALICLAHAEDTTSGDPALKAFALQWAHDPLVMDSWFSAQVTRPHPDALERVKLLMAHPAFSLKNPNKVRALIGAFVNQNRHNFHRRDGSGYALLADTVIELNRINPQIAARLVIPLTRFRRMDDYRKGLMKNELERIRAEKLSPDLFEVIEKSLAQ</sequence>
<feature type="domain" description="Peptidase M1 alanyl aminopeptidase C-terminal" evidence="16">
    <location>
        <begin position="564"/>
        <end position="886"/>
    </location>
</feature>
<dbReference type="InterPro" id="IPR024601">
    <property type="entry name" value="Peptidase_M1_pepN_C"/>
</dbReference>
<dbReference type="InterPro" id="IPR038438">
    <property type="entry name" value="PepN_Ig-like_sf"/>
</dbReference>
<dbReference type="RefSeq" id="WP_072325043.1">
    <property type="nucleotide sequence ID" value="NZ_FPJW01000002.1"/>
</dbReference>
<dbReference type="PANTHER" id="PTHR46322:SF1">
    <property type="entry name" value="PUROMYCIN-SENSITIVE AMINOPEPTIDASE"/>
    <property type="match status" value="1"/>
</dbReference>
<keyword evidence="19" id="KW-1185">Reference proteome</keyword>
<dbReference type="EMBL" id="FPJW01000002">
    <property type="protein sequence ID" value="SFX20477.1"/>
    <property type="molecule type" value="Genomic_DNA"/>
</dbReference>
<keyword evidence="6 18" id="KW-0031">Aminopeptidase</keyword>
<evidence type="ECO:0000256" key="3">
    <source>
        <dbReference type="ARBA" id="ARBA00010136"/>
    </source>
</evidence>
<feature type="domain" description="Peptidase M1 alanyl aminopeptidase Ig-like fold" evidence="15">
    <location>
        <begin position="457"/>
        <end position="557"/>
    </location>
</feature>
<protein>
    <recommendedName>
        <fullName evidence="5 13">Aminopeptidase N</fullName>
        <ecNumber evidence="4 13">3.4.11.2</ecNumber>
    </recommendedName>
</protein>
<evidence type="ECO:0000256" key="12">
    <source>
        <dbReference type="ARBA" id="ARBA00059739"/>
    </source>
</evidence>
<evidence type="ECO:0000259" key="16">
    <source>
        <dbReference type="Pfam" id="PF17432"/>
    </source>
</evidence>
<evidence type="ECO:0000256" key="5">
    <source>
        <dbReference type="ARBA" id="ARBA00015611"/>
    </source>
</evidence>
<dbReference type="Pfam" id="PF17432">
    <property type="entry name" value="DUF3458_C"/>
    <property type="match status" value="1"/>
</dbReference>
<dbReference type="InterPro" id="IPR035414">
    <property type="entry name" value="Peptidase_M1_pepN_Ig-like"/>
</dbReference>
<dbReference type="Pfam" id="PF17900">
    <property type="entry name" value="Peptidase_M1_N"/>
    <property type="match status" value="1"/>
</dbReference>
<accession>A0A1K1V7E1</accession>
<dbReference type="GO" id="GO:0008237">
    <property type="term" value="F:metallopeptidase activity"/>
    <property type="evidence" value="ECO:0007669"/>
    <property type="project" value="UniProtKB-UniRule"/>
</dbReference>
<dbReference type="InterPro" id="IPR014782">
    <property type="entry name" value="Peptidase_M1_dom"/>
</dbReference>
<organism evidence="18 19">
    <name type="scientific">Marinospirillum alkaliphilum DSM 21637</name>
    <dbReference type="NCBI Taxonomy" id="1122209"/>
    <lineage>
        <taxon>Bacteria</taxon>
        <taxon>Pseudomonadati</taxon>
        <taxon>Pseudomonadota</taxon>
        <taxon>Gammaproteobacteria</taxon>
        <taxon>Oceanospirillales</taxon>
        <taxon>Oceanospirillaceae</taxon>
        <taxon>Marinospirillum</taxon>
    </lineage>
</organism>
<dbReference type="PANTHER" id="PTHR46322">
    <property type="entry name" value="PUROMYCIN-SENSITIVE AMINOPEPTIDASE"/>
    <property type="match status" value="1"/>
</dbReference>
<dbReference type="FunFam" id="2.60.40.1730:FF:000005">
    <property type="entry name" value="Aminopeptidase N"/>
    <property type="match status" value="1"/>
</dbReference>
<dbReference type="EC" id="3.4.11.2" evidence="4 13"/>
<evidence type="ECO:0000256" key="13">
    <source>
        <dbReference type="NCBIfam" id="TIGR02414"/>
    </source>
</evidence>
<dbReference type="Gene3D" id="2.60.40.1840">
    <property type="match status" value="1"/>
</dbReference>
<keyword evidence="11" id="KW-0482">Metalloprotease</keyword>
<evidence type="ECO:0000256" key="11">
    <source>
        <dbReference type="ARBA" id="ARBA00023049"/>
    </source>
</evidence>
<name>A0A1K1V7E1_9GAMM</name>
<evidence type="ECO:0000313" key="19">
    <source>
        <dbReference type="Proteomes" id="UP000182350"/>
    </source>
</evidence>
<evidence type="ECO:0000256" key="2">
    <source>
        <dbReference type="ARBA" id="ARBA00001947"/>
    </source>
</evidence>
<keyword evidence="10" id="KW-0862">Zinc</keyword>
<dbReference type="InterPro" id="IPR001930">
    <property type="entry name" value="Peptidase_M1"/>
</dbReference>
<evidence type="ECO:0000256" key="4">
    <source>
        <dbReference type="ARBA" id="ARBA00012564"/>
    </source>
</evidence>
<evidence type="ECO:0000256" key="7">
    <source>
        <dbReference type="ARBA" id="ARBA00022670"/>
    </source>
</evidence>